<dbReference type="RefSeq" id="WP_017355141.1">
    <property type="nucleotide sequence ID" value="NZ_SRYW01000006.1"/>
</dbReference>
<gene>
    <name evidence="1" type="ORF">E5352_09175</name>
</gene>
<dbReference type="OrthoDB" id="5956032at2"/>
<sequence>MYQVILLTSDSGFVRDRWDTVDDVVEHQGISYSLRAGPRQPLPTDHAWDPIAVYAPEEITEEEFQDWYARLQPQVEELRLKY</sequence>
<dbReference type="EMBL" id="SRYW01000006">
    <property type="protein sequence ID" value="TGY34603.1"/>
    <property type="molecule type" value="Genomic_DNA"/>
</dbReference>
<dbReference type="Proteomes" id="UP000306631">
    <property type="component" value="Unassembled WGS sequence"/>
</dbReference>
<reference evidence="1 2" key="1">
    <citation type="submission" date="2019-04" db="EMBL/GenBank/DDBJ databases">
        <title>Microbes associate with the intestines of laboratory mice.</title>
        <authorList>
            <person name="Navarre W."/>
            <person name="Wong E."/>
            <person name="Huang K."/>
            <person name="Tropini C."/>
            <person name="Ng K."/>
            <person name="Yu B."/>
        </authorList>
    </citation>
    <scope>NUCLEOTIDE SEQUENCE [LARGE SCALE GENOMIC DNA]</scope>
    <source>
        <strain evidence="1 2">NM62_B4-13</strain>
    </source>
</reference>
<proteinExistence type="predicted"/>
<organism evidence="1 2">
    <name type="scientific">Stenotrophomonas maltophilia</name>
    <name type="common">Pseudomonas maltophilia</name>
    <name type="synonym">Xanthomonas maltophilia</name>
    <dbReference type="NCBI Taxonomy" id="40324"/>
    <lineage>
        <taxon>Bacteria</taxon>
        <taxon>Pseudomonadati</taxon>
        <taxon>Pseudomonadota</taxon>
        <taxon>Gammaproteobacteria</taxon>
        <taxon>Lysobacterales</taxon>
        <taxon>Lysobacteraceae</taxon>
        <taxon>Stenotrophomonas</taxon>
        <taxon>Stenotrophomonas maltophilia group</taxon>
    </lineage>
</organism>
<protein>
    <submittedName>
        <fullName evidence="1">Uncharacterized protein</fullName>
    </submittedName>
</protein>
<evidence type="ECO:0000313" key="1">
    <source>
        <dbReference type="EMBL" id="TGY34603.1"/>
    </source>
</evidence>
<name>A0A4S2D271_STEMA</name>
<comment type="caution">
    <text evidence="1">The sequence shown here is derived from an EMBL/GenBank/DDBJ whole genome shotgun (WGS) entry which is preliminary data.</text>
</comment>
<dbReference type="AlphaFoldDB" id="A0A4S2D271"/>
<evidence type="ECO:0000313" key="2">
    <source>
        <dbReference type="Proteomes" id="UP000306631"/>
    </source>
</evidence>
<accession>A0A4S2D271</accession>